<gene>
    <name evidence="2" type="ORF">UFOPK2366_01006</name>
</gene>
<dbReference type="EMBL" id="CAEZXM010000173">
    <property type="protein sequence ID" value="CAB4695959.1"/>
    <property type="molecule type" value="Genomic_DNA"/>
</dbReference>
<evidence type="ECO:0000256" key="1">
    <source>
        <dbReference type="SAM" id="MobiDB-lite"/>
    </source>
</evidence>
<protein>
    <submittedName>
        <fullName evidence="2">Unannotated protein</fullName>
    </submittedName>
</protein>
<sequence length="110" mass="11320">MSSKPDARDDAKRAFGTEEQLVEVGSHRRGRASAGGDHGAIGEHYFEANDHVFDLAVAGAVLACAAAGDPSADGGDVEALRQVTNREAVLGAEFGFEVGAEGAGQYLDDS</sequence>
<evidence type="ECO:0000313" key="2">
    <source>
        <dbReference type="EMBL" id="CAB4695959.1"/>
    </source>
</evidence>
<feature type="region of interest" description="Disordered" evidence="1">
    <location>
        <begin position="1"/>
        <end position="36"/>
    </location>
</feature>
<name>A0A6J6PAT5_9ZZZZ</name>
<feature type="compositionally biased region" description="Basic and acidic residues" evidence="1">
    <location>
        <begin position="1"/>
        <end position="16"/>
    </location>
</feature>
<dbReference type="AlphaFoldDB" id="A0A6J6PAT5"/>
<proteinExistence type="predicted"/>
<accession>A0A6J6PAT5</accession>
<reference evidence="2" key="1">
    <citation type="submission" date="2020-05" db="EMBL/GenBank/DDBJ databases">
        <authorList>
            <person name="Chiriac C."/>
            <person name="Salcher M."/>
            <person name="Ghai R."/>
            <person name="Kavagutti S V."/>
        </authorList>
    </citation>
    <scope>NUCLEOTIDE SEQUENCE</scope>
</reference>
<organism evidence="2">
    <name type="scientific">freshwater metagenome</name>
    <dbReference type="NCBI Taxonomy" id="449393"/>
    <lineage>
        <taxon>unclassified sequences</taxon>
        <taxon>metagenomes</taxon>
        <taxon>ecological metagenomes</taxon>
    </lineage>
</organism>